<evidence type="ECO:0000259" key="1">
    <source>
        <dbReference type="Pfam" id="PF19573"/>
    </source>
</evidence>
<sequence>MHVMLKNTSLLVAVMLLVTNVGRSQDWEFGLSGGMSGYMGELNPTNPLKLNDWTLGLLVRKNLSRNWAVRFNFLRANTQGDGASNSNEFVRQQQLYFKSPIYEASLVGEFNFFKFEPSYGRVSYTPYLFAGIGGFHFQPKNYNFDGELVNLHDYQTEGVDYKRHALSIPFGVGFRYNLRGPWTIGVELGYRIAFTDYIDDISGDYINGFDWVPGRNRLGDEELNQRLYFIDPSQQMLVGTQRGDGRQKDTYMLATFTVTYAIFRAGCPVYIKKN</sequence>
<dbReference type="PATRIC" id="fig|743722.3.peg.5515"/>
<dbReference type="InterPro" id="IPR011250">
    <property type="entry name" value="OMP/PagP_B-barrel"/>
</dbReference>
<dbReference type="InterPro" id="IPR045743">
    <property type="entry name" value="DUF6089"/>
</dbReference>
<dbReference type="EMBL" id="CP002584">
    <property type="protein sequence ID" value="ADZ81692.1"/>
    <property type="molecule type" value="Genomic_DNA"/>
</dbReference>
<evidence type="ECO:0000313" key="2">
    <source>
        <dbReference type="EMBL" id="ADZ81692.1"/>
    </source>
</evidence>
<dbReference type="Pfam" id="PF19573">
    <property type="entry name" value="DUF6089"/>
    <property type="match status" value="1"/>
</dbReference>
<name>F4C4W1_SPHS2</name>
<feature type="domain" description="DUF6089" evidence="1">
    <location>
        <begin position="11"/>
        <end position="200"/>
    </location>
</feature>
<proteinExistence type="predicted"/>
<dbReference type="Gene3D" id="2.40.160.20">
    <property type="match status" value="1"/>
</dbReference>
<dbReference type="AlphaFoldDB" id="F4C4W1"/>
<gene>
    <name evidence="2" type="ordered locus">Sph21_5203</name>
</gene>
<dbReference type="STRING" id="743722.Sph21_5203"/>
<dbReference type="SUPFAM" id="SSF56925">
    <property type="entry name" value="OMPA-like"/>
    <property type="match status" value="1"/>
</dbReference>
<dbReference type="HOGENOM" id="CLU_071588_0_0_10"/>
<protein>
    <recommendedName>
        <fullName evidence="1">DUF6089 domain-containing protein</fullName>
    </recommendedName>
</protein>
<organism evidence="2">
    <name type="scientific">Sphingobacterium sp. (strain 21)</name>
    <dbReference type="NCBI Taxonomy" id="743722"/>
    <lineage>
        <taxon>Bacteria</taxon>
        <taxon>Pseudomonadati</taxon>
        <taxon>Bacteroidota</taxon>
        <taxon>Sphingobacteriia</taxon>
        <taxon>Sphingobacteriales</taxon>
        <taxon>Sphingobacteriaceae</taxon>
        <taxon>Sphingobacterium</taxon>
    </lineage>
</organism>
<dbReference type="KEGG" id="shg:Sph21_5203"/>
<dbReference type="eggNOG" id="COG3637">
    <property type="taxonomic scope" value="Bacteria"/>
</dbReference>
<accession>F4C4W1</accession>
<reference evidence="2" key="1">
    <citation type="submission" date="2011-03" db="EMBL/GenBank/DDBJ databases">
        <title>Complete sequence of Sphingobacterium sp. 21.</title>
        <authorList>
            <consortium name="US DOE Joint Genome Institute"/>
            <person name="Lucas S."/>
            <person name="Copeland A."/>
            <person name="Lapidus A."/>
            <person name="Cheng J.-F."/>
            <person name="Goodwin L."/>
            <person name="Pitluck S."/>
            <person name="Davenport K."/>
            <person name="Detter J.C."/>
            <person name="Han C."/>
            <person name="Tapia R."/>
            <person name="Land M."/>
            <person name="Hauser L."/>
            <person name="Kyrpides N."/>
            <person name="Ivanova N."/>
            <person name="Ovchinnikova G."/>
            <person name="Pagani I."/>
            <person name="Siebers A.K."/>
            <person name="Allgaier M."/>
            <person name="Thelen M.P."/>
            <person name="Hugenholtz P."/>
            <person name="Woyke T."/>
        </authorList>
    </citation>
    <scope>NUCLEOTIDE SEQUENCE</scope>
    <source>
        <strain evidence="2">21</strain>
    </source>
</reference>